<reference evidence="1 2" key="1">
    <citation type="submission" date="2021-02" db="EMBL/GenBank/DDBJ databases">
        <title>Variation within the Batrachochytrium salamandrivorans European outbreak.</title>
        <authorList>
            <person name="Kelly M."/>
            <person name="Pasmans F."/>
            <person name="Shea T.P."/>
            <person name="Munoz J.F."/>
            <person name="Carranza S."/>
            <person name="Cuomo C.A."/>
            <person name="Martel A."/>
        </authorList>
    </citation>
    <scope>NUCLEOTIDE SEQUENCE [LARGE SCALE GENOMIC DNA]</scope>
    <source>
        <strain evidence="1 2">AMFP18/2</strain>
    </source>
</reference>
<keyword evidence="2" id="KW-1185">Reference proteome</keyword>
<comment type="caution">
    <text evidence="1">The sequence shown here is derived from an EMBL/GenBank/DDBJ whole genome shotgun (WGS) entry which is preliminary data.</text>
</comment>
<accession>A0ABQ8ETI2</accession>
<dbReference type="Proteomes" id="UP001648503">
    <property type="component" value="Unassembled WGS sequence"/>
</dbReference>
<dbReference type="EMBL" id="JAFCIX010000576">
    <property type="protein sequence ID" value="KAH6586112.1"/>
    <property type="molecule type" value="Genomic_DNA"/>
</dbReference>
<name>A0ABQ8ETI2_9FUNG</name>
<protein>
    <recommendedName>
        <fullName evidence="3">SAP domain-containing protein</fullName>
    </recommendedName>
</protein>
<proteinExistence type="predicted"/>
<organism evidence="1 2">
    <name type="scientific">Batrachochytrium salamandrivorans</name>
    <dbReference type="NCBI Taxonomy" id="1357716"/>
    <lineage>
        <taxon>Eukaryota</taxon>
        <taxon>Fungi</taxon>
        <taxon>Fungi incertae sedis</taxon>
        <taxon>Chytridiomycota</taxon>
        <taxon>Chytridiomycota incertae sedis</taxon>
        <taxon>Chytridiomycetes</taxon>
        <taxon>Rhizophydiales</taxon>
        <taxon>Rhizophydiales incertae sedis</taxon>
        <taxon>Batrachochytrium</taxon>
    </lineage>
</organism>
<sequence length="224" mass="24926">MQLLLNYGGSQSKPMTVDSLTQLSIYQLYTFSDICGIPYVPTKAEFSSIIKNKLLDLASPLVEEGVMVNLQFTLKLSRKESHNISNMSIHIDRLEALSLLQLITLCKMFGVSSSKPKVQLVEELRVYLASNPSAMTEDVVPIPGNERSLKNNSSKKALSKPVYLHSLNTSHINDVMMICGSYGISPKMSKEQLFERFRTHLHKHSNIIRADGTVDLVALANTKG</sequence>
<gene>
    <name evidence="1" type="ORF">BASA50_000817</name>
</gene>
<evidence type="ECO:0000313" key="2">
    <source>
        <dbReference type="Proteomes" id="UP001648503"/>
    </source>
</evidence>
<evidence type="ECO:0008006" key="3">
    <source>
        <dbReference type="Google" id="ProtNLM"/>
    </source>
</evidence>
<evidence type="ECO:0000313" key="1">
    <source>
        <dbReference type="EMBL" id="KAH6586112.1"/>
    </source>
</evidence>